<evidence type="ECO:0000313" key="4">
    <source>
        <dbReference type="Proteomes" id="UP001170624"/>
    </source>
</evidence>
<dbReference type="EMBL" id="JAUOPU010000001">
    <property type="protein sequence ID" value="MDO6541275.1"/>
    <property type="molecule type" value="Genomic_DNA"/>
</dbReference>
<dbReference type="Gene3D" id="2.60.120.10">
    <property type="entry name" value="Jelly Rolls"/>
    <property type="match status" value="1"/>
</dbReference>
<dbReference type="InterPro" id="IPR025979">
    <property type="entry name" value="ChrR-like_cupin_dom"/>
</dbReference>
<dbReference type="Proteomes" id="UP001170624">
    <property type="component" value="Unassembled WGS sequence"/>
</dbReference>
<dbReference type="RefSeq" id="WP_303497981.1">
    <property type="nucleotide sequence ID" value="NZ_JAUOPU010000001.1"/>
</dbReference>
<dbReference type="SUPFAM" id="SSF51182">
    <property type="entry name" value="RmlC-like cupins"/>
    <property type="match status" value="1"/>
</dbReference>
<evidence type="ECO:0000259" key="1">
    <source>
        <dbReference type="Pfam" id="PF12973"/>
    </source>
</evidence>
<dbReference type="Pfam" id="PF13490">
    <property type="entry name" value="zf-HC2"/>
    <property type="match status" value="1"/>
</dbReference>
<sequence>MIKHHPHAALMQDYVEGKLPLSLSIAVSAHIELCPRCQQQADKLTAQTAMRSWRDAETPTEPKSAVAPAEADFDLQANFDAMFSDIVENETAEPIVHTPVEVTTVECKGSRYPLPRALRSFDGLNWHGLGKITRARLPLEEQEVRASLLHIDKEGTIPAHTHKGYELTLLLAGEFSDENGTYHAGDFIWLDASNHHTPETKEGCLCYTVSNAPLHFTQGVSQLLNGIGKVIY</sequence>
<reference evidence="3" key="1">
    <citation type="submission" date="2023-07" db="EMBL/GenBank/DDBJ databases">
        <title>Genome content predicts the carbon catabolic preferences of heterotrophic bacteria.</title>
        <authorList>
            <person name="Gralka M."/>
        </authorList>
    </citation>
    <scope>NUCLEOTIDE SEQUENCE</scope>
    <source>
        <strain evidence="3">G2M05</strain>
    </source>
</reference>
<proteinExistence type="predicted"/>
<protein>
    <submittedName>
        <fullName evidence="3">ChrR family anti-sigma-E factor</fullName>
    </submittedName>
</protein>
<dbReference type="InterPro" id="IPR012807">
    <property type="entry name" value="Anti-sigma_ChrR"/>
</dbReference>
<dbReference type="InterPro" id="IPR014710">
    <property type="entry name" value="RmlC-like_jellyroll"/>
</dbReference>
<feature type="domain" description="Putative zinc-finger" evidence="2">
    <location>
        <begin position="9"/>
        <end position="38"/>
    </location>
</feature>
<comment type="caution">
    <text evidence="3">The sequence shown here is derived from an EMBL/GenBank/DDBJ whole genome shotgun (WGS) entry which is preliminary data.</text>
</comment>
<evidence type="ECO:0000259" key="2">
    <source>
        <dbReference type="Pfam" id="PF13490"/>
    </source>
</evidence>
<name>A0AAW7XZK6_9GAMM</name>
<dbReference type="NCBIfam" id="TIGR02451">
    <property type="entry name" value="anti_sig_ChrR"/>
    <property type="match status" value="1"/>
</dbReference>
<dbReference type="Gene3D" id="1.10.10.1320">
    <property type="entry name" value="Anti-sigma factor, zinc-finger domain"/>
    <property type="match status" value="1"/>
</dbReference>
<dbReference type="InterPro" id="IPR011051">
    <property type="entry name" value="RmlC_Cupin_sf"/>
</dbReference>
<evidence type="ECO:0000313" key="3">
    <source>
        <dbReference type="EMBL" id="MDO6541275.1"/>
    </source>
</evidence>
<dbReference type="InterPro" id="IPR027383">
    <property type="entry name" value="Znf_put"/>
</dbReference>
<dbReference type="CDD" id="cd20301">
    <property type="entry name" value="cupin_ChrR"/>
    <property type="match status" value="1"/>
</dbReference>
<accession>A0AAW7XZK6</accession>
<feature type="domain" description="ChrR-like cupin" evidence="1">
    <location>
        <begin position="121"/>
        <end position="210"/>
    </location>
</feature>
<dbReference type="InterPro" id="IPR041916">
    <property type="entry name" value="Anti_sigma_zinc_sf"/>
</dbReference>
<dbReference type="Pfam" id="PF12973">
    <property type="entry name" value="Cupin_7"/>
    <property type="match status" value="1"/>
</dbReference>
<organism evidence="3 4">
    <name type="scientific">Photobacterium sanguinicancri</name>
    <dbReference type="NCBI Taxonomy" id="875932"/>
    <lineage>
        <taxon>Bacteria</taxon>
        <taxon>Pseudomonadati</taxon>
        <taxon>Pseudomonadota</taxon>
        <taxon>Gammaproteobacteria</taxon>
        <taxon>Vibrionales</taxon>
        <taxon>Vibrionaceae</taxon>
        <taxon>Photobacterium</taxon>
    </lineage>
</organism>
<gene>
    <name evidence="3" type="ORF">Q4568_01955</name>
</gene>
<dbReference type="AlphaFoldDB" id="A0AAW7XZK6"/>